<feature type="transmembrane region" description="Helical" evidence="2">
    <location>
        <begin position="124"/>
        <end position="143"/>
    </location>
</feature>
<keyword evidence="2" id="KW-1133">Transmembrane helix</keyword>
<feature type="compositionally biased region" description="Polar residues" evidence="1">
    <location>
        <begin position="292"/>
        <end position="305"/>
    </location>
</feature>
<feature type="region of interest" description="Disordered" evidence="1">
    <location>
        <begin position="279"/>
        <end position="365"/>
    </location>
</feature>
<keyword evidence="3" id="KW-0808">Transferase</keyword>
<name>K1RMQ4_MAGGI</name>
<keyword evidence="2" id="KW-0472">Membrane</keyword>
<dbReference type="InterPro" id="IPR027417">
    <property type="entry name" value="P-loop_NTPase"/>
</dbReference>
<dbReference type="GO" id="GO:0005525">
    <property type="term" value="F:GTP binding"/>
    <property type="evidence" value="ECO:0007669"/>
    <property type="project" value="InterPro"/>
</dbReference>
<gene>
    <name evidence="3" type="ORF">CGI_10009391</name>
</gene>
<feature type="compositionally biased region" description="Acidic residues" evidence="1">
    <location>
        <begin position="353"/>
        <end position="362"/>
    </location>
</feature>
<dbReference type="InParanoid" id="K1RMQ4"/>
<dbReference type="SUPFAM" id="SSF52540">
    <property type="entry name" value="P-loop containing nucleoside triphosphate hydrolases"/>
    <property type="match status" value="1"/>
</dbReference>
<dbReference type="AlphaFoldDB" id="K1RMQ4"/>
<evidence type="ECO:0000256" key="2">
    <source>
        <dbReference type="SAM" id="Phobius"/>
    </source>
</evidence>
<evidence type="ECO:0000256" key="1">
    <source>
        <dbReference type="SAM" id="MobiDB-lite"/>
    </source>
</evidence>
<accession>K1RMQ4</accession>
<organism evidence="3">
    <name type="scientific">Magallana gigas</name>
    <name type="common">Pacific oyster</name>
    <name type="synonym">Crassostrea gigas</name>
    <dbReference type="NCBI Taxonomy" id="29159"/>
    <lineage>
        <taxon>Eukaryota</taxon>
        <taxon>Metazoa</taxon>
        <taxon>Spiralia</taxon>
        <taxon>Lophotrochozoa</taxon>
        <taxon>Mollusca</taxon>
        <taxon>Bivalvia</taxon>
        <taxon>Autobranchia</taxon>
        <taxon>Pteriomorphia</taxon>
        <taxon>Ostreida</taxon>
        <taxon>Ostreoidea</taxon>
        <taxon>Ostreidae</taxon>
        <taxon>Magallana</taxon>
    </lineage>
</organism>
<keyword evidence="3" id="KW-0418">Kinase</keyword>
<reference evidence="3" key="1">
    <citation type="journal article" date="2012" name="Nature">
        <title>The oyster genome reveals stress adaptation and complexity of shell formation.</title>
        <authorList>
            <person name="Zhang G."/>
            <person name="Fang X."/>
            <person name="Guo X."/>
            <person name="Li L."/>
            <person name="Luo R."/>
            <person name="Xu F."/>
            <person name="Yang P."/>
            <person name="Zhang L."/>
            <person name="Wang X."/>
            <person name="Qi H."/>
            <person name="Xiong Z."/>
            <person name="Que H."/>
            <person name="Xie Y."/>
            <person name="Holland P.W."/>
            <person name="Paps J."/>
            <person name="Zhu Y."/>
            <person name="Wu F."/>
            <person name="Chen Y."/>
            <person name="Wang J."/>
            <person name="Peng C."/>
            <person name="Meng J."/>
            <person name="Yang L."/>
            <person name="Liu J."/>
            <person name="Wen B."/>
            <person name="Zhang N."/>
            <person name="Huang Z."/>
            <person name="Zhu Q."/>
            <person name="Feng Y."/>
            <person name="Mount A."/>
            <person name="Hedgecock D."/>
            <person name="Xu Z."/>
            <person name="Liu Y."/>
            <person name="Domazet-Loso T."/>
            <person name="Du Y."/>
            <person name="Sun X."/>
            <person name="Zhang S."/>
            <person name="Liu B."/>
            <person name="Cheng P."/>
            <person name="Jiang X."/>
            <person name="Li J."/>
            <person name="Fan D."/>
            <person name="Wang W."/>
            <person name="Fu W."/>
            <person name="Wang T."/>
            <person name="Wang B."/>
            <person name="Zhang J."/>
            <person name="Peng Z."/>
            <person name="Li Y."/>
            <person name="Li N."/>
            <person name="Wang J."/>
            <person name="Chen M."/>
            <person name="He Y."/>
            <person name="Tan F."/>
            <person name="Song X."/>
            <person name="Zheng Q."/>
            <person name="Huang R."/>
            <person name="Yang H."/>
            <person name="Du X."/>
            <person name="Chen L."/>
            <person name="Yang M."/>
            <person name="Gaffney P.M."/>
            <person name="Wang S."/>
            <person name="Luo L."/>
            <person name="She Z."/>
            <person name="Ming Y."/>
            <person name="Huang W."/>
            <person name="Zhang S."/>
            <person name="Huang B."/>
            <person name="Zhang Y."/>
            <person name="Qu T."/>
            <person name="Ni P."/>
            <person name="Miao G."/>
            <person name="Wang J."/>
            <person name="Wang Q."/>
            <person name="Steinberg C.E."/>
            <person name="Wang H."/>
            <person name="Li N."/>
            <person name="Qian L."/>
            <person name="Zhang G."/>
            <person name="Li Y."/>
            <person name="Yang H."/>
            <person name="Liu X."/>
            <person name="Wang J."/>
            <person name="Yin Y."/>
            <person name="Wang J."/>
        </authorList>
    </citation>
    <scope>NUCLEOTIDE SEQUENCE [LARGE SCALE GENOMIC DNA]</scope>
    <source>
        <strain evidence="3">05x7-T-G4-1.051#20</strain>
    </source>
</reference>
<protein>
    <submittedName>
        <fullName evidence="3">Putative serine/threonine-protein kinase roco5</fullName>
    </submittedName>
</protein>
<dbReference type="InterPro" id="IPR006689">
    <property type="entry name" value="Small_GTPase_ARF/SAR"/>
</dbReference>
<dbReference type="GO" id="GO:0003924">
    <property type="term" value="F:GTPase activity"/>
    <property type="evidence" value="ECO:0007669"/>
    <property type="project" value="InterPro"/>
</dbReference>
<dbReference type="GO" id="GO:0016301">
    <property type="term" value="F:kinase activity"/>
    <property type="evidence" value="ECO:0007669"/>
    <property type="project" value="UniProtKB-KW"/>
</dbReference>
<keyword evidence="2" id="KW-0812">Transmembrane</keyword>
<proteinExistence type="predicted"/>
<feature type="compositionally biased region" description="Acidic residues" evidence="1">
    <location>
        <begin position="328"/>
        <end position="337"/>
    </location>
</feature>
<dbReference type="HOGENOM" id="CLU_491133_0_0_1"/>
<evidence type="ECO:0000313" key="3">
    <source>
        <dbReference type="EMBL" id="EKC35666.1"/>
    </source>
</evidence>
<sequence>MNTINPTQDTVYPVDECPMNKPEFERAARRRNCTGNSRYLCAPDKYLSSLIEFCTEQKKSLYEKGPKGLKLKVTPLPGNVTPRDFSKLFMLHSATTKAYDNGTSKDYGGNEIKPAGSDKTSLKVAIIVLSVLILVLCGIIFYIERKRRRAKKKIEEDVEIDDLPLNERTLENKAPLTDNNTDEGVKQTEINEQKLREFLSKGEMTVRHVRCIIVGCAGAGKTTLLRRLKNLTFEEIKSTESTEIVDVHVNCFEVLEDEETIQNVDEKNQLPTIPLSKTAIENTPEKFEKSEQNPISKNSKNNTENCKTEQELNNFMECTDEKDKDGSDCFEEDDEGEAFQGKKLTFPKREENDNSDNEDTTEDTPLLLSPRCKIEIAKEDINEKSRTLLSNSPDKALAKSKSNSFSSLYTLEETHGKSESNEFIRFDDAHDDDERYALSKIIDDIKKLPSENLIRPRITFVDFAGQSLYYAFHQIYLSPKTCYILVVDMTKNPKEVLESDEDELLDCSSFKSWKYQDYHKFWLQSIHSYSETTTPVILVGTHGDNMSKQVMESSA</sequence>
<dbReference type="Gene3D" id="3.40.50.300">
    <property type="entry name" value="P-loop containing nucleotide triphosphate hydrolases"/>
    <property type="match status" value="2"/>
</dbReference>
<dbReference type="Pfam" id="PF00025">
    <property type="entry name" value="Arf"/>
    <property type="match status" value="1"/>
</dbReference>
<dbReference type="EMBL" id="JH816164">
    <property type="protein sequence ID" value="EKC35666.1"/>
    <property type="molecule type" value="Genomic_DNA"/>
</dbReference>